<accession>A0ABV9QLK0</accession>
<proteinExistence type="predicted"/>
<gene>
    <name evidence="2" type="ORF">ACFO4R_06885</name>
</gene>
<evidence type="ECO:0000313" key="3">
    <source>
        <dbReference type="Proteomes" id="UP001595916"/>
    </source>
</evidence>
<comment type="caution">
    <text evidence="2">The sequence shown here is derived from an EMBL/GenBank/DDBJ whole genome shotgun (WGS) entry which is preliminary data.</text>
</comment>
<feature type="transmembrane region" description="Helical" evidence="1">
    <location>
        <begin position="294"/>
        <end position="312"/>
    </location>
</feature>
<reference evidence="3" key="1">
    <citation type="journal article" date="2019" name="Int. J. Syst. Evol. Microbiol.">
        <title>The Global Catalogue of Microorganisms (GCM) 10K type strain sequencing project: providing services to taxonomists for standard genome sequencing and annotation.</title>
        <authorList>
            <consortium name="The Broad Institute Genomics Platform"/>
            <consortium name="The Broad Institute Genome Sequencing Center for Infectious Disease"/>
            <person name="Wu L."/>
            <person name="Ma J."/>
        </authorList>
    </citation>
    <scope>NUCLEOTIDE SEQUENCE [LARGE SCALE GENOMIC DNA]</scope>
    <source>
        <strain evidence="3">CCUG 46385</strain>
    </source>
</reference>
<protein>
    <recommendedName>
        <fullName evidence="4">Transporter gate domain protein</fullName>
    </recommendedName>
</protein>
<feature type="transmembrane region" description="Helical" evidence="1">
    <location>
        <begin position="16"/>
        <end position="35"/>
    </location>
</feature>
<feature type="transmembrane region" description="Helical" evidence="1">
    <location>
        <begin position="91"/>
        <end position="108"/>
    </location>
</feature>
<feature type="transmembrane region" description="Helical" evidence="1">
    <location>
        <begin position="324"/>
        <end position="340"/>
    </location>
</feature>
<keyword evidence="1" id="KW-1133">Transmembrane helix</keyword>
<evidence type="ECO:0000313" key="2">
    <source>
        <dbReference type="EMBL" id="MFC4804804.1"/>
    </source>
</evidence>
<evidence type="ECO:0000256" key="1">
    <source>
        <dbReference type="SAM" id="Phobius"/>
    </source>
</evidence>
<sequence>MEQKNQFKKDISLENFVFIVLFFGLFSALGLKMGGTNMIMTIINTSYRLLIDVCFYIMAMSVIAGAISSLFSEFGFISTVNKLLSAFVRPLYGLPGAASLGILNCYLSDNPSILTLANEDNFLSYFKKYQIPALTNLGTSFGMGLIVTTTMMSMPVEGAVGAALVGNLGAVAGSIVSVRMMLHFTKKVYGTTDMVEVKGVERIPENMRRIREGSHFSRFFEALLEGGQSGVQMGMAIIPGVLIICSIVMILTHGPGPDGIYTGAEYQGIPVLPWIGEKIAPVIKPLFGFSSYEAISVPITALGSSGAALGVIKRMSEVGNVTGNDIAVFTAICMCWSGYLSTHIAMMDALNTRVVTSKAILSHTVGGLCAGIAAHLLFMIF</sequence>
<evidence type="ECO:0008006" key="4">
    <source>
        <dbReference type="Google" id="ProtNLM"/>
    </source>
</evidence>
<organism evidence="2 3">
    <name type="scientific">Filifactor villosus</name>
    <dbReference type="NCBI Taxonomy" id="29374"/>
    <lineage>
        <taxon>Bacteria</taxon>
        <taxon>Bacillati</taxon>
        <taxon>Bacillota</taxon>
        <taxon>Clostridia</taxon>
        <taxon>Peptostreptococcales</taxon>
        <taxon>Filifactoraceae</taxon>
        <taxon>Filifactor</taxon>
    </lineage>
</organism>
<feature type="transmembrane region" description="Helical" evidence="1">
    <location>
        <begin position="158"/>
        <end position="178"/>
    </location>
</feature>
<feature type="transmembrane region" description="Helical" evidence="1">
    <location>
        <begin position="47"/>
        <end position="71"/>
    </location>
</feature>
<dbReference type="RefSeq" id="WP_379788325.1">
    <property type="nucleotide sequence ID" value="NZ_JBHSHL010000023.1"/>
</dbReference>
<feature type="transmembrane region" description="Helical" evidence="1">
    <location>
        <begin position="233"/>
        <end position="252"/>
    </location>
</feature>
<dbReference type="Proteomes" id="UP001595916">
    <property type="component" value="Unassembled WGS sequence"/>
</dbReference>
<dbReference type="EMBL" id="JBHSHL010000023">
    <property type="protein sequence ID" value="MFC4804804.1"/>
    <property type="molecule type" value="Genomic_DNA"/>
</dbReference>
<feature type="transmembrane region" description="Helical" evidence="1">
    <location>
        <begin position="360"/>
        <end position="380"/>
    </location>
</feature>
<keyword evidence="1" id="KW-0812">Transmembrane</keyword>
<feature type="transmembrane region" description="Helical" evidence="1">
    <location>
        <begin position="129"/>
        <end position="152"/>
    </location>
</feature>
<keyword evidence="1" id="KW-0472">Membrane</keyword>
<name>A0ABV9QLK0_9FIRM</name>
<keyword evidence="3" id="KW-1185">Reference proteome</keyword>